<evidence type="ECO:0000256" key="2">
    <source>
        <dbReference type="ARBA" id="ARBA00022705"/>
    </source>
</evidence>
<evidence type="ECO:0000256" key="9">
    <source>
        <dbReference type="ARBA" id="ARBA00023125"/>
    </source>
</evidence>
<dbReference type="NCBIfam" id="TIGR00595">
    <property type="entry name" value="priA"/>
    <property type="match status" value="1"/>
</dbReference>
<dbReference type="GO" id="GO:0005524">
    <property type="term" value="F:ATP binding"/>
    <property type="evidence" value="ECO:0007669"/>
    <property type="project" value="UniProtKB-UniRule"/>
</dbReference>
<evidence type="ECO:0000259" key="13">
    <source>
        <dbReference type="PROSITE" id="PS51192"/>
    </source>
</evidence>
<dbReference type="AlphaFoldDB" id="A0A538SF22"/>
<evidence type="ECO:0000259" key="14">
    <source>
        <dbReference type="PROSITE" id="PS51194"/>
    </source>
</evidence>
<feature type="binding site" evidence="12">
    <location>
        <position position="418"/>
    </location>
    <ligand>
        <name>Zn(2+)</name>
        <dbReference type="ChEBI" id="CHEBI:29105"/>
        <label>2</label>
    </ligand>
</feature>
<organism evidence="15 16">
    <name type="scientific">Eiseniibacteriota bacterium</name>
    <dbReference type="NCBI Taxonomy" id="2212470"/>
    <lineage>
        <taxon>Bacteria</taxon>
        <taxon>Candidatus Eiseniibacteriota</taxon>
    </lineage>
</organism>
<comment type="catalytic activity">
    <reaction evidence="12">
        <text>Couples ATP hydrolysis with the unwinding of duplex DNA by translocating in the 3'-5' direction.</text>
        <dbReference type="EC" id="5.6.2.4"/>
    </reaction>
</comment>
<dbReference type="GO" id="GO:0006269">
    <property type="term" value="P:DNA replication, synthesis of primer"/>
    <property type="evidence" value="ECO:0007669"/>
    <property type="project" value="UniProtKB-KW"/>
</dbReference>
<evidence type="ECO:0000256" key="3">
    <source>
        <dbReference type="ARBA" id="ARBA00022723"/>
    </source>
</evidence>
<evidence type="ECO:0000256" key="10">
    <source>
        <dbReference type="ARBA" id="ARBA00023235"/>
    </source>
</evidence>
<dbReference type="InterPro" id="IPR027417">
    <property type="entry name" value="P-loop_NTPase"/>
</dbReference>
<dbReference type="Pfam" id="PF18319">
    <property type="entry name" value="Zn_ribbon_PriA"/>
    <property type="match status" value="1"/>
</dbReference>
<dbReference type="Pfam" id="PF18074">
    <property type="entry name" value="PriA_C"/>
    <property type="match status" value="1"/>
</dbReference>
<dbReference type="CDD" id="cd18804">
    <property type="entry name" value="SF2_C_priA"/>
    <property type="match status" value="1"/>
</dbReference>
<dbReference type="EC" id="5.6.2.4" evidence="12"/>
<evidence type="ECO:0000256" key="4">
    <source>
        <dbReference type="ARBA" id="ARBA00022741"/>
    </source>
</evidence>
<evidence type="ECO:0000256" key="1">
    <source>
        <dbReference type="ARBA" id="ARBA00022515"/>
    </source>
</evidence>
<comment type="subunit">
    <text evidence="12">Component of the replication restart primosome.</text>
</comment>
<feature type="binding site" evidence="12">
    <location>
        <position position="388"/>
    </location>
    <ligand>
        <name>Zn(2+)</name>
        <dbReference type="ChEBI" id="CHEBI:29105"/>
        <label>1</label>
    </ligand>
</feature>
<dbReference type="Gene3D" id="3.40.50.300">
    <property type="entry name" value="P-loop containing nucleotide triphosphate hydrolases"/>
    <property type="match status" value="2"/>
</dbReference>
<dbReference type="InterPro" id="IPR041236">
    <property type="entry name" value="PriA_C"/>
</dbReference>
<keyword evidence="1 12" id="KW-0639">Primosome</keyword>
<evidence type="ECO:0000256" key="5">
    <source>
        <dbReference type="ARBA" id="ARBA00022801"/>
    </source>
</evidence>
<dbReference type="InterPro" id="IPR001650">
    <property type="entry name" value="Helicase_C-like"/>
</dbReference>
<keyword evidence="9 12" id="KW-0238">DNA-binding</keyword>
<feature type="binding site" evidence="12">
    <location>
        <position position="431"/>
    </location>
    <ligand>
        <name>Zn(2+)</name>
        <dbReference type="ChEBI" id="CHEBI:29105"/>
        <label>1</label>
    </ligand>
</feature>
<feature type="binding site" evidence="12">
    <location>
        <position position="397"/>
    </location>
    <ligand>
        <name>Zn(2+)</name>
        <dbReference type="ChEBI" id="CHEBI:29105"/>
        <label>2</label>
    </ligand>
</feature>
<dbReference type="GO" id="GO:0003677">
    <property type="term" value="F:DNA binding"/>
    <property type="evidence" value="ECO:0007669"/>
    <property type="project" value="UniProtKB-UniRule"/>
</dbReference>
<dbReference type="Proteomes" id="UP000320184">
    <property type="component" value="Unassembled WGS sequence"/>
</dbReference>
<keyword evidence="5 12" id="KW-0378">Hydrolase</keyword>
<dbReference type="GO" id="GO:0008270">
    <property type="term" value="F:zinc ion binding"/>
    <property type="evidence" value="ECO:0007669"/>
    <property type="project" value="UniProtKB-UniRule"/>
</dbReference>
<dbReference type="PANTHER" id="PTHR30580:SF0">
    <property type="entry name" value="PRIMOSOMAL PROTEIN N"/>
    <property type="match status" value="1"/>
</dbReference>
<dbReference type="CDD" id="cd17929">
    <property type="entry name" value="DEXHc_priA"/>
    <property type="match status" value="1"/>
</dbReference>
<feature type="binding site" evidence="12">
    <location>
        <position position="415"/>
    </location>
    <ligand>
        <name>Zn(2+)</name>
        <dbReference type="ChEBI" id="CHEBI:29105"/>
        <label>2</label>
    </ligand>
</feature>
<comment type="function">
    <text evidence="12">Initiates the restart of stalled replication forks, which reloads the replicative helicase on sites other than the origin of replication. Recognizes and binds to abandoned replication forks and remodels them to uncover a helicase loading site. Promotes assembly of the primosome at these replication forks.</text>
</comment>
<dbReference type="InterPro" id="IPR042115">
    <property type="entry name" value="PriA_3primeBD_sf"/>
</dbReference>
<evidence type="ECO:0000256" key="8">
    <source>
        <dbReference type="ARBA" id="ARBA00022840"/>
    </source>
</evidence>
<dbReference type="Pfam" id="PF17764">
    <property type="entry name" value="PriA_3primeBD"/>
    <property type="match status" value="1"/>
</dbReference>
<keyword evidence="7 12" id="KW-0862">Zinc</keyword>
<sequence length="674" mass="73444">MSFAEVAFALPLRQAFTYRIPDELAGRVRPGVEVQAPFRGRPRRGFVVGLTERGEIEAPAERSDGGGRGRSRPAPVVRDLTAVLGEPLLSPHMLALARWVAEYYLAPPGEVLAAALPGGFEGFGGSRARRRAAEDPVVPLALPDRLKLTDEQRAALEAIEQALAARTFAPILLHGVTASGKTEIYLRAARAAREAGCQTLVLVPEVALGSQVAASFKKRFGARLGVLHSYLPVGERRRNWELARRGALDVVVGARSAVFAPLPRLGLIVVDEEHEPAYKQSEQLRYHGRDTAVRRAQMLGIPVVLGSATPSIESLANAARGKYHALRLRNRVDRRPLPTVRLVDLRREGNPAALLTPSLRSALAERLSRGEQALLFLNRRGHSHHTQCRACGFVPECPHCDITLTLHLSPREWMCHYCGHRQAFSQDCPSCRAPQRAERELGAAFPGARVLRLDTDVARDRARPAQVLASFARGGADILLGTQMIAKGFDFPRVTLVGVLDADVALHLPDFRAAERTFQLLVQVAGRAGRGKEAGEVLIQTCTPEHPAIAAALFHDEQAFLARELGQRREACYPPYARLVALLFSGREEAEVERAASEAAEAARAEADADGVQVLGPAPRALGRLRGLHRWHVLLKGMRAGAVREVARRALDRLEAGRPRSVRVAADVDPVEAL</sequence>
<dbReference type="SMART" id="SM00487">
    <property type="entry name" value="DEXDc"/>
    <property type="match status" value="1"/>
</dbReference>
<evidence type="ECO:0000313" key="15">
    <source>
        <dbReference type="EMBL" id="TMQ49957.1"/>
    </source>
</evidence>
<dbReference type="Gene3D" id="3.40.1440.60">
    <property type="entry name" value="PriA, 3(prime) DNA-binding domain"/>
    <property type="match status" value="1"/>
</dbReference>
<comment type="cofactor">
    <cofactor evidence="12">
        <name>Zn(2+)</name>
        <dbReference type="ChEBI" id="CHEBI:29105"/>
    </cofactor>
    <text evidence="12">Binds 2 zinc ions per subunit.</text>
</comment>
<evidence type="ECO:0000313" key="16">
    <source>
        <dbReference type="Proteomes" id="UP000320184"/>
    </source>
</evidence>
<name>A0A538SF22_UNCEI</name>
<dbReference type="Pfam" id="PF00271">
    <property type="entry name" value="Helicase_C"/>
    <property type="match status" value="1"/>
</dbReference>
<comment type="catalytic activity">
    <reaction evidence="11 12">
        <text>ATP + H2O = ADP + phosphate + H(+)</text>
        <dbReference type="Rhea" id="RHEA:13065"/>
        <dbReference type="ChEBI" id="CHEBI:15377"/>
        <dbReference type="ChEBI" id="CHEBI:15378"/>
        <dbReference type="ChEBI" id="CHEBI:30616"/>
        <dbReference type="ChEBI" id="CHEBI:43474"/>
        <dbReference type="ChEBI" id="CHEBI:456216"/>
        <dbReference type="EC" id="5.6.2.4"/>
    </reaction>
</comment>
<dbReference type="FunFam" id="3.40.50.300:FF:000489">
    <property type="entry name" value="Primosome assembly protein PriA"/>
    <property type="match status" value="1"/>
</dbReference>
<keyword evidence="8 12" id="KW-0067">ATP-binding</keyword>
<dbReference type="PROSITE" id="PS51192">
    <property type="entry name" value="HELICASE_ATP_BIND_1"/>
    <property type="match status" value="1"/>
</dbReference>
<dbReference type="InterPro" id="IPR041222">
    <property type="entry name" value="PriA_3primeBD"/>
</dbReference>
<dbReference type="GO" id="GO:0016887">
    <property type="term" value="F:ATP hydrolysis activity"/>
    <property type="evidence" value="ECO:0007669"/>
    <property type="project" value="RHEA"/>
</dbReference>
<dbReference type="EMBL" id="VBOT01000110">
    <property type="protein sequence ID" value="TMQ49957.1"/>
    <property type="molecule type" value="Genomic_DNA"/>
</dbReference>
<comment type="caution">
    <text evidence="15">The sequence shown here is derived from an EMBL/GenBank/DDBJ whole genome shotgun (WGS) entry which is preliminary data.</text>
</comment>
<feature type="binding site" evidence="12">
    <location>
        <position position="391"/>
    </location>
    <ligand>
        <name>Zn(2+)</name>
        <dbReference type="ChEBI" id="CHEBI:29105"/>
        <label>1</label>
    </ligand>
</feature>
<dbReference type="SMART" id="SM00490">
    <property type="entry name" value="HELICc"/>
    <property type="match status" value="1"/>
</dbReference>
<dbReference type="GO" id="GO:1990077">
    <property type="term" value="C:primosome complex"/>
    <property type="evidence" value="ECO:0007669"/>
    <property type="project" value="UniProtKB-UniRule"/>
</dbReference>
<evidence type="ECO:0000256" key="6">
    <source>
        <dbReference type="ARBA" id="ARBA00022806"/>
    </source>
</evidence>
<keyword evidence="2 12" id="KW-0235">DNA replication</keyword>
<proteinExistence type="inferred from homology"/>
<feature type="domain" description="Helicase ATP-binding" evidence="13">
    <location>
        <begin position="162"/>
        <end position="328"/>
    </location>
</feature>
<reference evidence="15 16" key="1">
    <citation type="journal article" date="2019" name="Nat. Microbiol.">
        <title>Mediterranean grassland soil C-N compound turnover is dependent on rainfall and depth, and is mediated by genomically divergent microorganisms.</title>
        <authorList>
            <person name="Diamond S."/>
            <person name="Andeer P.F."/>
            <person name="Li Z."/>
            <person name="Crits-Christoph A."/>
            <person name="Burstein D."/>
            <person name="Anantharaman K."/>
            <person name="Lane K.R."/>
            <person name="Thomas B.C."/>
            <person name="Pan C."/>
            <person name="Northen T.R."/>
            <person name="Banfield J.F."/>
        </authorList>
    </citation>
    <scope>NUCLEOTIDE SEQUENCE [LARGE SCALE GENOMIC DNA]</scope>
    <source>
        <strain evidence="15">WS_3</strain>
    </source>
</reference>
<dbReference type="InterPro" id="IPR005259">
    <property type="entry name" value="PriA"/>
</dbReference>
<dbReference type="GO" id="GO:0006302">
    <property type="term" value="P:double-strand break repair"/>
    <property type="evidence" value="ECO:0007669"/>
    <property type="project" value="InterPro"/>
</dbReference>
<feature type="binding site" evidence="12">
    <location>
        <position position="428"/>
    </location>
    <ligand>
        <name>Zn(2+)</name>
        <dbReference type="ChEBI" id="CHEBI:29105"/>
        <label>1</label>
    </ligand>
</feature>
<dbReference type="SUPFAM" id="SSF52540">
    <property type="entry name" value="P-loop containing nucleoside triphosphate hydrolases"/>
    <property type="match status" value="1"/>
</dbReference>
<dbReference type="InterPro" id="IPR040498">
    <property type="entry name" value="PriA_CRR"/>
</dbReference>
<dbReference type="GO" id="GO:0043138">
    <property type="term" value="F:3'-5' DNA helicase activity"/>
    <property type="evidence" value="ECO:0007669"/>
    <property type="project" value="UniProtKB-EC"/>
</dbReference>
<dbReference type="GO" id="GO:0006270">
    <property type="term" value="P:DNA replication initiation"/>
    <property type="evidence" value="ECO:0007669"/>
    <property type="project" value="TreeGrafter"/>
</dbReference>
<dbReference type="GO" id="GO:0006310">
    <property type="term" value="P:DNA recombination"/>
    <property type="evidence" value="ECO:0007669"/>
    <property type="project" value="InterPro"/>
</dbReference>
<keyword evidence="10 12" id="KW-0413">Isomerase</keyword>
<comment type="similarity">
    <text evidence="12">Belongs to the helicase family. PriA subfamily.</text>
</comment>
<dbReference type="HAMAP" id="MF_00983">
    <property type="entry name" value="PriA"/>
    <property type="match status" value="1"/>
</dbReference>
<dbReference type="PANTHER" id="PTHR30580">
    <property type="entry name" value="PRIMOSOMAL PROTEIN N"/>
    <property type="match status" value="1"/>
</dbReference>
<keyword evidence="6 12" id="KW-0347">Helicase</keyword>
<keyword evidence="4 12" id="KW-0547">Nucleotide-binding</keyword>
<dbReference type="InterPro" id="IPR011545">
    <property type="entry name" value="DEAD/DEAH_box_helicase_dom"/>
</dbReference>
<gene>
    <name evidence="12 15" type="primary">priA</name>
    <name evidence="15" type="ORF">E6K73_08915</name>
</gene>
<feature type="domain" description="Helicase C-terminal" evidence="14">
    <location>
        <begin position="369"/>
        <end position="580"/>
    </location>
</feature>
<evidence type="ECO:0000256" key="12">
    <source>
        <dbReference type="HAMAP-Rule" id="MF_00983"/>
    </source>
</evidence>
<evidence type="ECO:0000256" key="11">
    <source>
        <dbReference type="ARBA" id="ARBA00048988"/>
    </source>
</evidence>
<protein>
    <recommendedName>
        <fullName evidence="12">Replication restart protein PriA</fullName>
    </recommendedName>
    <alternativeName>
        <fullName evidence="12">ATP-dependent DNA helicase PriA</fullName>
        <ecNumber evidence="12">5.6.2.4</ecNumber>
    </alternativeName>
    <alternativeName>
        <fullName evidence="12">DNA 3'-5' helicase PriA</fullName>
    </alternativeName>
</protein>
<accession>A0A538SF22</accession>
<evidence type="ECO:0000256" key="7">
    <source>
        <dbReference type="ARBA" id="ARBA00022833"/>
    </source>
</evidence>
<keyword evidence="3 12" id="KW-0479">Metal-binding</keyword>
<feature type="binding site" evidence="12">
    <location>
        <position position="400"/>
    </location>
    <ligand>
        <name>Zn(2+)</name>
        <dbReference type="ChEBI" id="CHEBI:29105"/>
        <label>2</label>
    </ligand>
</feature>
<dbReference type="PROSITE" id="PS51194">
    <property type="entry name" value="HELICASE_CTER"/>
    <property type="match status" value="1"/>
</dbReference>
<dbReference type="InterPro" id="IPR014001">
    <property type="entry name" value="Helicase_ATP-bd"/>
</dbReference>
<dbReference type="Pfam" id="PF00270">
    <property type="entry name" value="DEAD"/>
    <property type="match status" value="1"/>
</dbReference>